<dbReference type="SUPFAM" id="SSF53335">
    <property type="entry name" value="S-adenosyl-L-methionine-dependent methyltransferases"/>
    <property type="match status" value="1"/>
</dbReference>
<dbReference type="GO" id="GO:0008757">
    <property type="term" value="F:S-adenosylmethionine-dependent methyltransferase activity"/>
    <property type="evidence" value="ECO:0007669"/>
    <property type="project" value="InterPro"/>
</dbReference>
<evidence type="ECO:0000259" key="1">
    <source>
        <dbReference type="Pfam" id="PF08241"/>
    </source>
</evidence>
<dbReference type="Proteomes" id="UP000178797">
    <property type="component" value="Unassembled WGS sequence"/>
</dbReference>
<evidence type="ECO:0000313" key="2">
    <source>
        <dbReference type="EMBL" id="OGL47304.1"/>
    </source>
</evidence>
<dbReference type="AlphaFoldDB" id="A0A1F7S232"/>
<dbReference type="CDD" id="cd02440">
    <property type="entry name" value="AdoMet_MTases"/>
    <property type="match status" value="1"/>
</dbReference>
<gene>
    <name evidence="2" type="ORF">A2W05_04385</name>
</gene>
<organism evidence="2 3">
    <name type="scientific">Candidatus Schekmanbacteria bacterium RBG_16_38_10</name>
    <dbReference type="NCBI Taxonomy" id="1817879"/>
    <lineage>
        <taxon>Bacteria</taxon>
        <taxon>Candidatus Schekmaniibacteriota</taxon>
    </lineage>
</organism>
<reference evidence="2 3" key="1">
    <citation type="journal article" date="2016" name="Nat. Commun.">
        <title>Thousands of microbial genomes shed light on interconnected biogeochemical processes in an aquifer system.</title>
        <authorList>
            <person name="Anantharaman K."/>
            <person name="Brown C.T."/>
            <person name="Hug L.A."/>
            <person name="Sharon I."/>
            <person name="Castelle C.J."/>
            <person name="Probst A.J."/>
            <person name="Thomas B.C."/>
            <person name="Singh A."/>
            <person name="Wilkins M.J."/>
            <person name="Karaoz U."/>
            <person name="Brodie E.L."/>
            <person name="Williams K.H."/>
            <person name="Hubbard S.S."/>
            <person name="Banfield J.F."/>
        </authorList>
    </citation>
    <scope>NUCLEOTIDE SEQUENCE [LARGE SCALE GENOMIC DNA]</scope>
</reference>
<accession>A0A1F7S232</accession>
<dbReference type="InterPro" id="IPR029063">
    <property type="entry name" value="SAM-dependent_MTases_sf"/>
</dbReference>
<dbReference type="EMBL" id="MGDE01000046">
    <property type="protein sequence ID" value="OGL47304.1"/>
    <property type="molecule type" value="Genomic_DNA"/>
</dbReference>
<comment type="caution">
    <text evidence="2">The sequence shown here is derived from an EMBL/GenBank/DDBJ whole genome shotgun (WGS) entry which is preliminary data.</text>
</comment>
<sequence length="260" mass="30046">MRGKINGWNEIETSDISDYDRYIAICRNLKYTKEHYDLRYYSDMHEGVKSNPVAQIHLADLSSKICGTKVLSIGCGTGIMEYWLKQKRPEVEIIGTDFTVTDIQKELWDKYELDVTISEAASQPFTDDSFDTVYTSHVLEHVINLKDVIIESIRLSKIAAVHLVPINLNNPDHIHFFKLGAIDNEHRTQEANIDLKVLADEVIEVLKVRYPNMSYEWEISCPRDGSRDYGNINFHIRKPDRPDGLMPCFLISFFKMGQQK</sequence>
<evidence type="ECO:0000313" key="3">
    <source>
        <dbReference type="Proteomes" id="UP000178797"/>
    </source>
</evidence>
<dbReference type="Gene3D" id="3.40.50.150">
    <property type="entry name" value="Vaccinia Virus protein VP39"/>
    <property type="match status" value="1"/>
</dbReference>
<dbReference type="InterPro" id="IPR013216">
    <property type="entry name" value="Methyltransf_11"/>
</dbReference>
<dbReference type="Pfam" id="PF08241">
    <property type="entry name" value="Methyltransf_11"/>
    <property type="match status" value="1"/>
</dbReference>
<protein>
    <recommendedName>
        <fullName evidence="1">Methyltransferase type 11 domain-containing protein</fullName>
    </recommendedName>
</protein>
<name>A0A1F7S232_9BACT</name>
<proteinExistence type="predicted"/>
<feature type="domain" description="Methyltransferase type 11" evidence="1">
    <location>
        <begin position="71"/>
        <end position="156"/>
    </location>
</feature>